<protein>
    <submittedName>
        <fullName evidence="1">Uncharacterized protein</fullName>
    </submittedName>
</protein>
<dbReference type="Proteomes" id="UP001359559">
    <property type="component" value="Unassembled WGS sequence"/>
</dbReference>
<keyword evidence="2" id="KW-1185">Reference proteome</keyword>
<dbReference type="EMBL" id="JAYKXN010000007">
    <property type="protein sequence ID" value="KAK7272686.1"/>
    <property type="molecule type" value="Genomic_DNA"/>
</dbReference>
<comment type="caution">
    <text evidence="1">The sequence shown here is derived from an EMBL/GenBank/DDBJ whole genome shotgun (WGS) entry which is preliminary data.</text>
</comment>
<name>A0AAN9FEB3_CLITE</name>
<evidence type="ECO:0000313" key="1">
    <source>
        <dbReference type="EMBL" id="KAK7272686.1"/>
    </source>
</evidence>
<accession>A0AAN9FEB3</accession>
<reference evidence="1 2" key="1">
    <citation type="submission" date="2024-01" db="EMBL/GenBank/DDBJ databases">
        <title>The genomes of 5 underutilized Papilionoideae crops provide insights into root nodulation and disease resistance.</title>
        <authorList>
            <person name="Yuan L."/>
        </authorList>
    </citation>
    <scope>NUCLEOTIDE SEQUENCE [LARGE SCALE GENOMIC DNA]</scope>
    <source>
        <strain evidence="1">LY-2023</strain>
        <tissue evidence="1">Leaf</tissue>
    </source>
</reference>
<sequence length="91" mass="11037">MELDMWEGRQLLGTIFVRWRRKRLDCLFLFSHRYLFNFPTVYLLLKLNLEFRLGAPISASTCFIPWHLTKNYWSGMFCCEAFHFVNIIPKQ</sequence>
<proteinExistence type="predicted"/>
<organism evidence="1 2">
    <name type="scientific">Clitoria ternatea</name>
    <name type="common">Butterfly pea</name>
    <dbReference type="NCBI Taxonomy" id="43366"/>
    <lineage>
        <taxon>Eukaryota</taxon>
        <taxon>Viridiplantae</taxon>
        <taxon>Streptophyta</taxon>
        <taxon>Embryophyta</taxon>
        <taxon>Tracheophyta</taxon>
        <taxon>Spermatophyta</taxon>
        <taxon>Magnoliopsida</taxon>
        <taxon>eudicotyledons</taxon>
        <taxon>Gunneridae</taxon>
        <taxon>Pentapetalae</taxon>
        <taxon>rosids</taxon>
        <taxon>fabids</taxon>
        <taxon>Fabales</taxon>
        <taxon>Fabaceae</taxon>
        <taxon>Papilionoideae</taxon>
        <taxon>50 kb inversion clade</taxon>
        <taxon>NPAAA clade</taxon>
        <taxon>indigoferoid/millettioid clade</taxon>
        <taxon>Phaseoleae</taxon>
        <taxon>Clitoria</taxon>
    </lineage>
</organism>
<dbReference type="AlphaFoldDB" id="A0AAN9FEB3"/>
<gene>
    <name evidence="1" type="ORF">RJT34_29448</name>
</gene>
<evidence type="ECO:0000313" key="2">
    <source>
        <dbReference type="Proteomes" id="UP001359559"/>
    </source>
</evidence>